<dbReference type="SUPFAM" id="SSF48452">
    <property type="entry name" value="TPR-like"/>
    <property type="match status" value="1"/>
</dbReference>
<evidence type="ECO:0000256" key="5">
    <source>
        <dbReference type="ARBA" id="ARBA00023012"/>
    </source>
</evidence>
<dbReference type="SMART" id="SM00862">
    <property type="entry name" value="Trans_reg_C"/>
    <property type="match status" value="1"/>
</dbReference>
<evidence type="ECO:0000259" key="11">
    <source>
        <dbReference type="PROSITE" id="PS51755"/>
    </source>
</evidence>
<gene>
    <name evidence="12" type="ORF">GKQ77_25595</name>
</gene>
<protein>
    <submittedName>
        <fullName evidence="12">AfsR family transcriptional regulator</fullName>
    </submittedName>
</protein>
<dbReference type="RefSeq" id="WP_219691313.1">
    <property type="nucleotide sequence ID" value="NZ_WMBF01000393.1"/>
</dbReference>
<keyword evidence="2" id="KW-0645">Protease</keyword>
<evidence type="ECO:0000256" key="9">
    <source>
        <dbReference type="PROSITE-ProRule" id="PRU01091"/>
    </source>
</evidence>
<evidence type="ECO:0000256" key="8">
    <source>
        <dbReference type="ARBA" id="ARBA00023163"/>
    </source>
</evidence>
<keyword evidence="5" id="KW-0902">Two-component regulatory system</keyword>
<evidence type="ECO:0000256" key="2">
    <source>
        <dbReference type="ARBA" id="ARBA00022670"/>
    </source>
</evidence>
<dbReference type="Gene3D" id="1.25.40.10">
    <property type="entry name" value="Tetratricopeptide repeat domain"/>
    <property type="match status" value="1"/>
</dbReference>
<dbReference type="InterPro" id="IPR005158">
    <property type="entry name" value="BTAD"/>
</dbReference>
<feature type="DNA-binding region" description="OmpR/PhoB-type" evidence="9">
    <location>
        <begin position="1"/>
        <end position="96"/>
    </location>
</feature>
<dbReference type="PANTHER" id="PTHR35807:SF1">
    <property type="entry name" value="TRANSCRIPTIONAL REGULATOR REDD"/>
    <property type="match status" value="1"/>
</dbReference>
<keyword evidence="4" id="KW-0720">Serine protease</keyword>
<accession>A0ABS6YTY4</accession>
<dbReference type="PROSITE" id="PS00138">
    <property type="entry name" value="SUBTILASE_SER"/>
    <property type="match status" value="1"/>
</dbReference>
<keyword evidence="3" id="KW-0378">Hydrolase</keyword>
<keyword evidence="13" id="KW-1185">Reference proteome</keyword>
<evidence type="ECO:0000256" key="10">
    <source>
        <dbReference type="SAM" id="MobiDB-lite"/>
    </source>
</evidence>
<dbReference type="Proteomes" id="UP001197114">
    <property type="component" value="Unassembled WGS sequence"/>
</dbReference>
<dbReference type="Pfam" id="PF00486">
    <property type="entry name" value="Trans_reg_C"/>
    <property type="match status" value="1"/>
</dbReference>
<feature type="region of interest" description="Disordered" evidence="10">
    <location>
        <begin position="246"/>
        <end position="275"/>
    </location>
</feature>
<dbReference type="InterPro" id="IPR051677">
    <property type="entry name" value="AfsR-DnrI-RedD_regulator"/>
</dbReference>
<dbReference type="PROSITE" id="PS51755">
    <property type="entry name" value="OMPR_PHOB"/>
    <property type="match status" value="1"/>
</dbReference>
<dbReference type="InterPro" id="IPR001867">
    <property type="entry name" value="OmpR/PhoB-type_DNA-bd"/>
</dbReference>
<feature type="compositionally biased region" description="Gly residues" evidence="10">
    <location>
        <begin position="253"/>
        <end position="275"/>
    </location>
</feature>
<evidence type="ECO:0000256" key="3">
    <source>
        <dbReference type="ARBA" id="ARBA00022801"/>
    </source>
</evidence>
<dbReference type="EMBL" id="WMBF01000393">
    <property type="protein sequence ID" value="MBW5424900.1"/>
    <property type="molecule type" value="Genomic_DNA"/>
</dbReference>
<dbReference type="SMART" id="SM01043">
    <property type="entry name" value="BTAD"/>
    <property type="match status" value="1"/>
</dbReference>
<feature type="domain" description="OmpR/PhoB-type" evidence="11">
    <location>
        <begin position="1"/>
        <end position="96"/>
    </location>
</feature>
<keyword evidence="8" id="KW-0804">Transcription</keyword>
<evidence type="ECO:0000313" key="13">
    <source>
        <dbReference type="Proteomes" id="UP001197114"/>
    </source>
</evidence>
<keyword evidence="6" id="KW-0805">Transcription regulation</keyword>
<comment type="similarity">
    <text evidence="1">Belongs to the AfsR/DnrI/RedD regulatory family.</text>
</comment>
<dbReference type="InterPro" id="IPR011990">
    <property type="entry name" value="TPR-like_helical_dom_sf"/>
</dbReference>
<dbReference type="PANTHER" id="PTHR35807">
    <property type="entry name" value="TRANSCRIPTIONAL REGULATOR REDD-RELATED"/>
    <property type="match status" value="1"/>
</dbReference>
<evidence type="ECO:0000256" key="7">
    <source>
        <dbReference type="ARBA" id="ARBA00023125"/>
    </source>
</evidence>
<dbReference type="CDD" id="cd15831">
    <property type="entry name" value="BTAD"/>
    <property type="match status" value="1"/>
</dbReference>
<dbReference type="InterPro" id="IPR016032">
    <property type="entry name" value="Sig_transdc_resp-reg_C-effctor"/>
</dbReference>
<dbReference type="InterPro" id="IPR036388">
    <property type="entry name" value="WH-like_DNA-bd_sf"/>
</dbReference>
<evidence type="ECO:0000256" key="4">
    <source>
        <dbReference type="ARBA" id="ARBA00022825"/>
    </source>
</evidence>
<dbReference type="SUPFAM" id="SSF46894">
    <property type="entry name" value="C-terminal effector domain of the bipartite response regulators"/>
    <property type="match status" value="1"/>
</dbReference>
<reference evidence="12 13" key="1">
    <citation type="submission" date="2019-11" db="EMBL/GenBank/DDBJ databases">
        <authorList>
            <person name="Ay H."/>
        </authorList>
    </citation>
    <scope>NUCLEOTIDE SEQUENCE [LARGE SCALE GENOMIC DNA]</scope>
    <source>
        <strain evidence="12 13">BG9H</strain>
    </source>
</reference>
<evidence type="ECO:0000313" key="12">
    <source>
        <dbReference type="EMBL" id="MBW5424900.1"/>
    </source>
</evidence>
<name>A0ABS6YTY4_9ACTN</name>
<evidence type="ECO:0000256" key="6">
    <source>
        <dbReference type="ARBA" id="ARBA00023015"/>
    </source>
</evidence>
<dbReference type="Pfam" id="PF03704">
    <property type="entry name" value="BTAD"/>
    <property type="match status" value="1"/>
</dbReference>
<proteinExistence type="inferred from homology"/>
<dbReference type="Gene3D" id="1.10.10.10">
    <property type="entry name" value="Winged helix-like DNA-binding domain superfamily/Winged helix DNA-binding domain"/>
    <property type="match status" value="1"/>
</dbReference>
<evidence type="ECO:0000256" key="1">
    <source>
        <dbReference type="ARBA" id="ARBA00005820"/>
    </source>
</evidence>
<comment type="caution">
    <text evidence="12">The sequence shown here is derived from an EMBL/GenBank/DDBJ whole genome shotgun (WGS) entry which is preliminary data.</text>
</comment>
<sequence length="275" mass="28902">MEFRLLGAVSVATGLGVLPLGPAKRRSLLAALLLRPNHPVPVEQLTAALWDQEPPARARGVIQGHVSRLRVLLARAEAEMFGVELVTQGSAYVLRMPESLLDAHRFEELVTLARDQRAPADAVAMYQEALSLWQGPALTGTSASQPLQAAAQALEELRLASVESLAGAYTRLGEHARAAAVLRAEASAHPLRESLSAALMRALQRAGRRTEALDWFHRTRRVLADELGVDPGRELADAYALALRGAGEETGEETGGGGSAGGASAGAWSGGSSGG</sequence>
<organism evidence="12 13">
    <name type="scientific">Streptomyces anatolicus</name>
    <dbReference type="NCBI Taxonomy" id="2675858"/>
    <lineage>
        <taxon>Bacteria</taxon>
        <taxon>Bacillati</taxon>
        <taxon>Actinomycetota</taxon>
        <taxon>Actinomycetes</taxon>
        <taxon>Kitasatosporales</taxon>
        <taxon>Streptomycetaceae</taxon>
        <taxon>Streptomyces</taxon>
    </lineage>
</organism>
<feature type="non-terminal residue" evidence="12">
    <location>
        <position position="275"/>
    </location>
</feature>
<dbReference type="InterPro" id="IPR023828">
    <property type="entry name" value="Peptidase_S8_Ser-AS"/>
</dbReference>
<keyword evidence="7 9" id="KW-0238">DNA-binding</keyword>